<name>C6LGF3_9FIRM</name>
<accession>C6LGF3</accession>
<protein>
    <recommendedName>
        <fullName evidence="1">Transposase IS116/IS110/IS902 C-terminal domain-containing protein</fullName>
    </recommendedName>
</protein>
<dbReference type="GO" id="GO:0006313">
    <property type="term" value="P:DNA transposition"/>
    <property type="evidence" value="ECO:0007669"/>
    <property type="project" value="InterPro"/>
</dbReference>
<dbReference type="EMBL" id="ACCL02000012">
    <property type="protein sequence ID" value="EET60153.1"/>
    <property type="molecule type" value="Genomic_DNA"/>
</dbReference>
<reference evidence="2" key="1">
    <citation type="submission" date="2009-07" db="EMBL/GenBank/DDBJ databases">
        <authorList>
            <person name="Weinstock G."/>
            <person name="Sodergren E."/>
            <person name="Clifton S."/>
            <person name="Fulton L."/>
            <person name="Fulton B."/>
            <person name="Courtney L."/>
            <person name="Fronick C."/>
            <person name="Harrison M."/>
            <person name="Strong C."/>
            <person name="Farmer C."/>
            <person name="Delahaunty K."/>
            <person name="Markovic C."/>
            <person name="Hall O."/>
            <person name="Minx P."/>
            <person name="Tomlinson C."/>
            <person name="Mitreva M."/>
            <person name="Nelson J."/>
            <person name="Hou S."/>
            <person name="Wollam A."/>
            <person name="Pepin K.H."/>
            <person name="Johnson M."/>
            <person name="Bhonagiri V."/>
            <person name="Nash W.E."/>
            <person name="Warren W."/>
            <person name="Chinwalla A."/>
            <person name="Mardis E.R."/>
            <person name="Wilson R.K."/>
        </authorList>
    </citation>
    <scope>NUCLEOTIDE SEQUENCE [LARGE SCALE GENOMIC DNA]</scope>
    <source>
        <strain evidence="2">DSM 14469</strain>
    </source>
</reference>
<dbReference type="GO" id="GO:0004803">
    <property type="term" value="F:transposase activity"/>
    <property type="evidence" value="ECO:0007669"/>
    <property type="project" value="InterPro"/>
</dbReference>
<dbReference type="Proteomes" id="UP000005561">
    <property type="component" value="Unassembled WGS sequence"/>
</dbReference>
<dbReference type="STRING" id="168384.SAMN05660368_01022"/>
<evidence type="ECO:0000259" key="1">
    <source>
        <dbReference type="Pfam" id="PF02371"/>
    </source>
</evidence>
<dbReference type="AlphaFoldDB" id="C6LGF3"/>
<sequence>MDELIQEIEAKLSEIPYIDEMMGINGIGLKTVSCFIAEVGDIRRFDNPKQLQKLAGYAIVADSSGQAQGRKLHQP</sequence>
<dbReference type="InterPro" id="IPR003346">
    <property type="entry name" value="Transposase_20"/>
</dbReference>
<evidence type="ECO:0000313" key="2">
    <source>
        <dbReference type="EMBL" id="EET60153.1"/>
    </source>
</evidence>
<comment type="caution">
    <text evidence="2">The sequence shown here is derived from an EMBL/GenBank/DDBJ whole genome shotgun (WGS) entry which is preliminary data.</text>
</comment>
<dbReference type="eggNOG" id="COG3547">
    <property type="taxonomic scope" value="Bacteria"/>
</dbReference>
<dbReference type="Pfam" id="PF02371">
    <property type="entry name" value="Transposase_20"/>
    <property type="match status" value="1"/>
</dbReference>
<proteinExistence type="predicted"/>
<keyword evidence="3" id="KW-1185">Reference proteome</keyword>
<organism evidence="2 3">
    <name type="scientific">Marvinbryantia formatexigens DSM 14469</name>
    <dbReference type="NCBI Taxonomy" id="478749"/>
    <lineage>
        <taxon>Bacteria</taxon>
        <taxon>Bacillati</taxon>
        <taxon>Bacillota</taxon>
        <taxon>Clostridia</taxon>
        <taxon>Lachnospirales</taxon>
        <taxon>Lachnospiraceae</taxon>
        <taxon>Marvinbryantia</taxon>
    </lineage>
</organism>
<dbReference type="GO" id="GO:0003677">
    <property type="term" value="F:DNA binding"/>
    <property type="evidence" value="ECO:0007669"/>
    <property type="project" value="InterPro"/>
</dbReference>
<gene>
    <name evidence="2" type="ORF">BRYFOR_07713</name>
</gene>
<feature type="domain" description="Transposase IS116/IS110/IS902 C-terminal" evidence="1">
    <location>
        <begin position="21"/>
        <end position="70"/>
    </location>
</feature>
<evidence type="ECO:0000313" key="3">
    <source>
        <dbReference type="Proteomes" id="UP000005561"/>
    </source>
</evidence>